<organism evidence="1 2">
    <name type="scientific">Orchesella dallaii</name>
    <dbReference type="NCBI Taxonomy" id="48710"/>
    <lineage>
        <taxon>Eukaryota</taxon>
        <taxon>Metazoa</taxon>
        <taxon>Ecdysozoa</taxon>
        <taxon>Arthropoda</taxon>
        <taxon>Hexapoda</taxon>
        <taxon>Collembola</taxon>
        <taxon>Entomobryomorpha</taxon>
        <taxon>Entomobryoidea</taxon>
        <taxon>Orchesellidae</taxon>
        <taxon>Orchesellinae</taxon>
        <taxon>Orchesella</taxon>
    </lineage>
</organism>
<reference evidence="1 2" key="1">
    <citation type="submission" date="2024-08" db="EMBL/GenBank/DDBJ databases">
        <authorList>
            <person name="Cucini C."/>
            <person name="Frati F."/>
        </authorList>
    </citation>
    <scope>NUCLEOTIDE SEQUENCE [LARGE SCALE GENOMIC DNA]</scope>
</reference>
<protein>
    <submittedName>
        <fullName evidence="1">Uncharacterized protein</fullName>
    </submittedName>
</protein>
<accession>A0ABP1PQT2</accession>
<gene>
    <name evidence="1" type="ORF">ODALV1_LOCUS2707</name>
</gene>
<evidence type="ECO:0000313" key="1">
    <source>
        <dbReference type="EMBL" id="CAL8073781.1"/>
    </source>
</evidence>
<keyword evidence="2" id="KW-1185">Reference proteome</keyword>
<name>A0ABP1PQT2_9HEXA</name>
<comment type="caution">
    <text evidence="1">The sequence shown here is derived from an EMBL/GenBank/DDBJ whole genome shotgun (WGS) entry which is preliminary data.</text>
</comment>
<sequence>MSNKMKILKLLVNFLRSSNLMLLSSIALVVLLLNLNTVEAQIVIGRHGGYLRWNDCLYGKFVVPEDEGECYKCSLNASQPSIPVSVTDWVQEFFNCTDSCQYKTICTKAMYYLSENDDTPALRPLCYQCGNKKDEVVWFESKYEYELCSQDCQGCATLVDLTDAVKCAPICQGYPTFCFPVKMAFGQRICYQATHWYGCTFVEVNLSKSDNGDLDVMETGDDEVDEENDEESLKSLEECRQCALLVNEEKDARHCSYACSWHPTYHKTGTDNITRFYQCRSRSVIKDKHNQLFLYNVPDEIMEYIHTSNSSFVYPHNLVIGQQSILNGPVSKQVHGKFRIARMNSPLPYNDRIKKLNQLERYAP</sequence>
<proteinExistence type="predicted"/>
<dbReference type="Proteomes" id="UP001642540">
    <property type="component" value="Unassembled WGS sequence"/>
</dbReference>
<evidence type="ECO:0000313" key="2">
    <source>
        <dbReference type="Proteomes" id="UP001642540"/>
    </source>
</evidence>
<dbReference type="EMBL" id="CAXLJM020000007">
    <property type="protein sequence ID" value="CAL8073781.1"/>
    <property type="molecule type" value="Genomic_DNA"/>
</dbReference>